<sequence length="315" mass="37859">MKFLPSEVQLDIFKYLNFHQLLIIQQTNFYFKNLINEYEGELARMKLNKLVILFIHQENSDRFKSFNPNPKIYDFQLSEGIEKKWKCGIKEHIPMLLSINNSYSDCFFVLGQGSYYLQFPNLPKTIKQMKIARYLFQQLFKYFFEYVQFDQFVFNPQMINLLFDENKTKIPLQIHSRKANIIIYYNYDNYLLNFALNHLISDKFTVCFQKIVNIEHYTSVLFEILANCGNKFSEVIYDRAELKLFYLIKQHIETSKNISEMVKEIKFYGIKVRDNNLESTNYQLSNIYNPEIKFSVKIEVKRSGKYINVEIMRIN</sequence>
<dbReference type="Proteomes" id="UP000580250">
    <property type="component" value="Unassembled WGS sequence"/>
</dbReference>
<protein>
    <recommendedName>
        <fullName evidence="1">F-box domain-containing protein</fullName>
    </recommendedName>
</protein>
<proteinExistence type="predicted"/>
<evidence type="ECO:0000259" key="1">
    <source>
        <dbReference type="PROSITE" id="PS50181"/>
    </source>
</evidence>
<dbReference type="InterPro" id="IPR036047">
    <property type="entry name" value="F-box-like_dom_sf"/>
</dbReference>
<dbReference type="AlphaFoldDB" id="A0A6V7UCT1"/>
<comment type="caution">
    <text evidence="2">The sequence shown here is derived from an EMBL/GenBank/DDBJ whole genome shotgun (WGS) entry which is preliminary data.</text>
</comment>
<gene>
    <name evidence="2" type="ORF">MENT_LOCUS11334</name>
</gene>
<evidence type="ECO:0000313" key="2">
    <source>
        <dbReference type="EMBL" id="CAD2154021.1"/>
    </source>
</evidence>
<accession>A0A6V7UCT1</accession>
<organism evidence="2 3">
    <name type="scientific">Meloidogyne enterolobii</name>
    <name type="common">Root-knot nematode worm</name>
    <name type="synonym">Meloidogyne mayaguensis</name>
    <dbReference type="NCBI Taxonomy" id="390850"/>
    <lineage>
        <taxon>Eukaryota</taxon>
        <taxon>Metazoa</taxon>
        <taxon>Ecdysozoa</taxon>
        <taxon>Nematoda</taxon>
        <taxon>Chromadorea</taxon>
        <taxon>Rhabditida</taxon>
        <taxon>Tylenchina</taxon>
        <taxon>Tylenchomorpha</taxon>
        <taxon>Tylenchoidea</taxon>
        <taxon>Meloidogynidae</taxon>
        <taxon>Meloidogyninae</taxon>
        <taxon>Meloidogyne</taxon>
    </lineage>
</organism>
<reference evidence="2 3" key="1">
    <citation type="submission" date="2020-08" db="EMBL/GenBank/DDBJ databases">
        <authorList>
            <person name="Koutsovoulos G."/>
            <person name="Danchin GJ E."/>
        </authorList>
    </citation>
    <scope>NUCLEOTIDE SEQUENCE [LARGE SCALE GENOMIC DNA]</scope>
</reference>
<evidence type="ECO:0000313" key="3">
    <source>
        <dbReference type="Proteomes" id="UP000580250"/>
    </source>
</evidence>
<feature type="domain" description="F-box" evidence="1">
    <location>
        <begin position="1"/>
        <end position="45"/>
    </location>
</feature>
<name>A0A6V7UCT1_MELEN</name>
<dbReference type="PROSITE" id="PS50181">
    <property type="entry name" value="FBOX"/>
    <property type="match status" value="1"/>
</dbReference>
<dbReference type="SUPFAM" id="SSF81383">
    <property type="entry name" value="F-box domain"/>
    <property type="match status" value="1"/>
</dbReference>
<dbReference type="EMBL" id="CAJEWN010000055">
    <property type="protein sequence ID" value="CAD2154021.1"/>
    <property type="molecule type" value="Genomic_DNA"/>
</dbReference>
<dbReference type="InterPro" id="IPR001810">
    <property type="entry name" value="F-box_dom"/>
</dbReference>